<name>A0A0G1L0B2_9BACT</name>
<sequence length="82" mass="8795">MLGKTRGCGCGHHGLSRVIGWLTVIAGLVFLYTVWWNTTLFGFDATAWFEHVVVFGVGLFALSGCSCCCGKECCGTCPVQKS</sequence>
<proteinExistence type="predicted"/>
<comment type="caution">
    <text evidence="2">The sequence shown here is derived from an EMBL/GenBank/DDBJ whole genome shotgun (WGS) entry which is preliminary data.</text>
</comment>
<accession>A0A0G1L0B2</accession>
<dbReference type="Proteomes" id="UP000034652">
    <property type="component" value="Unassembled WGS sequence"/>
</dbReference>
<organism evidence="2 3">
    <name type="scientific">Candidatus Giovannonibacteria bacterium GW2011_GWA1_44_29</name>
    <dbReference type="NCBI Taxonomy" id="1618646"/>
    <lineage>
        <taxon>Bacteria</taxon>
        <taxon>Candidatus Giovannoniibacteriota</taxon>
    </lineage>
</organism>
<keyword evidence="1" id="KW-0472">Membrane</keyword>
<dbReference type="EMBL" id="LCIV01000023">
    <property type="protein sequence ID" value="KKT62027.1"/>
    <property type="molecule type" value="Genomic_DNA"/>
</dbReference>
<evidence type="ECO:0008006" key="4">
    <source>
        <dbReference type="Google" id="ProtNLM"/>
    </source>
</evidence>
<feature type="transmembrane region" description="Helical" evidence="1">
    <location>
        <begin position="18"/>
        <end position="35"/>
    </location>
</feature>
<reference evidence="2 3" key="1">
    <citation type="journal article" date="2015" name="Nature">
        <title>rRNA introns, odd ribosomes, and small enigmatic genomes across a large radiation of phyla.</title>
        <authorList>
            <person name="Brown C.T."/>
            <person name="Hug L.A."/>
            <person name="Thomas B.C."/>
            <person name="Sharon I."/>
            <person name="Castelle C.J."/>
            <person name="Singh A."/>
            <person name="Wilkins M.J."/>
            <person name="Williams K.H."/>
            <person name="Banfield J.F."/>
        </authorList>
    </citation>
    <scope>NUCLEOTIDE SEQUENCE [LARGE SCALE GENOMIC DNA]</scope>
</reference>
<keyword evidence="1" id="KW-0812">Transmembrane</keyword>
<keyword evidence="1" id="KW-1133">Transmembrane helix</keyword>
<dbReference type="STRING" id="1618646.UW57_C0023G0002"/>
<dbReference type="AlphaFoldDB" id="A0A0G1L0B2"/>
<feature type="transmembrane region" description="Helical" evidence="1">
    <location>
        <begin position="47"/>
        <end position="64"/>
    </location>
</feature>
<protein>
    <recommendedName>
        <fullName evidence="4">Transmembrane protein</fullName>
    </recommendedName>
</protein>
<evidence type="ECO:0000256" key="1">
    <source>
        <dbReference type="SAM" id="Phobius"/>
    </source>
</evidence>
<gene>
    <name evidence="2" type="ORF">UW57_C0023G0002</name>
</gene>
<evidence type="ECO:0000313" key="3">
    <source>
        <dbReference type="Proteomes" id="UP000034652"/>
    </source>
</evidence>
<evidence type="ECO:0000313" key="2">
    <source>
        <dbReference type="EMBL" id="KKT62027.1"/>
    </source>
</evidence>